<accession>A0A7I8KK28</accession>
<evidence type="ECO:0000313" key="1">
    <source>
        <dbReference type="EMBL" id="CAA7397792.1"/>
    </source>
</evidence>
<evidence type="ECO:0000313" key="2">
    <source>
        <dbReference type="Proteomes" id="UP000663760"/>
    </source>
</evidence>
<protein>
    <submittedName>
        <fullName evidence="1">Uncharacterized protein</fullName>
    </submittedName>
</protein>
<dbReference type="OrthoDB" id="658672at2759"/>
<gene>
    <name evidence="1" type="ORF">SI8410_06008457</name>
</gene>
<sequence>MIVHAVVALLVKKPVLDLLRQLLPVFWLFNLSLPLARNLHGICRVFRRASALVLFRLGHIPGARVARFRRAVQLLWYEIGASRGNLGGRQHPSVLDDSTISSLLSVAI</sequence>
<dbReference type="Proteomes" id="UP000663760">
    <property type="component" value="Chromosome 6"/>
</dbReference>
<dbReference type="AlphaFoldDB" id="A0A7I8KK28"/>
<keyword evidence="2" id="KW-1185">Reference proteome</keyword>
<dbReference type="EMBL" id="LR746269">
    <property type="protein sequence ID" value="CAA7397792.1"/>
    <property type="molecule type" value="Genomic_DNA"/>
</dbReference>
<organism evidence="1 2">
    <name type="scientific">Spirodela intermedia</name>
    <name type="common">Intermediate duckweed</name>
    <dbReference type="NCBI Taxonomy" id="51605"/>
    <lineage>
        <taxon>Eukaryota</taxon>
        <taxon>Viridiplantae</taxon>
        <taxon>Streptophyta</taxon>
        <taxon>Embryophyta</taxon>
        <taxon>Tracheophyta</taxon>
        <taxon>Spermatophyta</taxon>
        <taxon>Magnoliopsida</taxon>
        <taxon>Liliopsida</taxon>
        <taxon>Araceae</taxon>
        <taxon>Lemnoideae</taxon>
        <taxon>Spirodela</taxon>
    </lineage>
</organism>
<proteinExistence type="predicted"/>
<name>A0A7I8KK28_SPIIN</name>
<reference evidence="1" key="1">
    <citation type="submission" date="2020-02" db="EMBL/GenBank/DDBJ databases">
        <authorList>
            <person name="Scholz U."/>
            <person name="Mascher M."/>
            <person name="Fiebig A."/>
        </authorList>
    </citation>
    <scope>NUCLEOTIDE SEQUENCE</scope>
</reference>